<dbReference type="PIRSF" id="PIRSF002825">
    <property type="entry name" value="CfbpA"/>
    <property type="match status" value="1"/>
</dbReference>
<dbReference type="EMBL" id="CP030944">
    <property type="protein sequence ID" value="QKE26886.1"/>
    <property type="molecule type" value="Genomic_DNA"/>
</dbReference>
<sequence length="335" mass="37031">MVKKLTLSAILLASSLFAASEVNVYSHRHYDSDKILFKKFEENTGIKVNVVTAKAEELVSKLAIEGENTPADILITADIGNLYEAKTRNLLQSIESKTLQENIPSHLRDDQNQWFALTKRARIFVYNPSKIDEKNLGDYFSITKPEFKGKIITRSSTNAYNKSLLASIIANHGEEKALEFTKGLVDNFAYNPKGGDRDQIRAVAAGDADLAIVNTYYLGVMLNGKDKKDLEIAKSVKIFFPAQETTGTHINISGAGVTNFAKNKENAVKLIEFLSSEEAQATFAEGNHEYPVNAKVKPSSTVSSWGTFKEDNISLNEIGKNTKKAVEIATEGNWK</sequence>
<dbReference type="PANTHER" id="PTHR30006">
    <property type="entry name" value="THIAMINE-BINDING PERIPLASMIC PROTEIN-RELATED"/>
    <property type="match status" value="1"/>
</dbReference>
<dbReference type="KEGG" id="aaqi:AAQM_2185"/>
<comment type="similarity">
    <text evidence="1">Belongs to the bacterial solute-binding protein 1 family.</text>
</comment>
<keyword evidence="3" id="KW-0408">Iron</keyword>
<feature type="signal peptide" evidence="4">
    <location>
        <begin position="1"/>
        <end position="18"/>
    </location>
</feature>
<feature type="binding site" evidence="3">
    <location>
        <position position="216"/>
    </location>
    <ligand>
        <name>Fe cation</name>
        <dbReference type="ChEBI" id="CHEBI:24875"/>
    </ligand>
</feature>
<evidence type="ECO:0000256" key="1">
    <source>
        <dbReference type="ARBA" id="ARBA00008520"/>
    </source>
</evidence>
<feature type="binding site" evidence="3">
    <location>
        <position position="29"/>
    </location>
    <ligand>
        <name>Fe cation</name>
        <dbReference type="ChEBI" id="CHEBI:24875"/>
    </ligand>
</feature>
<evidence type="ECO:0000256" key="4">
    <source>
        <dbReference type="SAM" id="SignalP"/>
    </source>
</evidence>
<dbReference type="GO" id="GO:0030288">
    <property type="term" value="C:outer membrane-bounded periplasmic space"/>
    <property type="evidence" value="ECO:0007669"/>
    <property type="project" value="TreeGrafter"/>
</dbReference>
<dbReference type="RefSeq" id="WP_129094760.1">
    <property type="nucleotide sequence ID" value="NZ_CBCSAE010000006.1"/>
</dbReference>
<dbReference type="CDD" id="cd13542">
    <property type="entry name" value="PBP2_FutA1_ilke"/>
    <property type="match status" value="1"/>
</dbReference>
<organism evidence="5 6">
    <name type="scientific">Arcobacter aquimarinus</name>
    <dbReference type="NCBI Taxonomy" id="1315211"/>
    <lineage>
        <taxon>Bacteria</taxon>
        <taxon>Pseudomonadati</taxon>
        <taxon>Campylobacterota</taxon>
        <taxon>Epsilonproteobacteria</taxon>
        <taxon>Campylobacterales</taxon>
        <taxon>Arcobacteraceae</taxon>
        <taxon>Arcobacter</taxon>
    </lineage>
</organism>
<reference evidence="5 6" key="1">
    <citation type="submission" date="2018-07" db="EMBL/GenBank/DDBJ databases">
        <title>Identification of phenol metabolism pathways in Arcobacter.</title>
        <authorList>
            <person name="Miller W.G."/>
            <person name="Yee E."/>
            <person name="Bono J.L."/>
        </authorList>
    </citation>
    <scope>NUCLEOTIDE SEQUENCE [LARGE SCALE GENOMIC DNA]</scope>
    <source>
        <strain evidence="5 6">W63</strain>
    </source>
</reference>
<accession>A0AAE7B5B6</accession>
<dbReference type="Gene3D" id="3.40.190.10">
    <property type="entry name" value="Periplasmic binding protein-like II"/>
    <property type="match status" value="2"/>
</dbReference>
<feature type="chain" id="PRO_5042266537" evidence="4">
    <location>
        <begin position="19"/>
        <end position="335"/>
    </location>
</feature>
<dbReference type="GO" id="GO:0046872">
    <property type="term" value="F:metal ion binding"/>
    <property type="evidence" value="ECO:0007669"/>
    <property type="project" value="UniProtKB-KW"/>
</dbReference>
<dbReference type="AlphaFoldDB" id="A0AAE7B5B6"/>
<dbReference type="InterPro" id="IPR026045">
    <property type="entry name" value="Ferric-bd"/>
</dbReference>
<evidence type="ECO:0000256" key="3">
    <source>
        <dbReference type="PIRSR" id="PIRSR002825-1"/>
    </source>
</evidence>
<proteinExistence type="inferred from homology"/>
<name>A0AAE7B5B6_9BACT</name>
<keyword evidence="2 4" id="KW-0732">Signal</keyword>
<gene>
    <name evidence="5" type="ORF">AAQM_2185</name>
</gene>
<dbReference type="SUPFAM" id="SSF53850">
    <property type="entry name" value="Periplasmic binding protein-like II"/>
    <property type="match status" value="1"/>
</dbReference>
<keyword evidence="3" id="KW-0479">Metal-binding</keyword>
<dbReference type="InterPro" id="IPR006059">
    <property type="entry name" value="SBP"/>
</dbReference>
<protein>
    <submittedName>
        <fullName evidence="5">Iron(III)/spermidine/putrescine ABC transporter, periplasmic substrate-binding protein</fullName>
    </submittedName>
</protein>
<evidence type="ECO:0000313" key="5">
    <source>
        <dbReference type="EMBL" id="QKE26886.1"/>
    </source>
</evidence>
<evidence type="ECO:0000256" key="2">
    <source>
        <dbReference type="ARBA" id="ARBA00022729"/>
    </source>
</evidence>
<evidence type="ECO:0000313" key="6">
    <source>
        <dbReference type="Proteomes" id="UP000502065"/>
    </source>
</evidence>
<dbReference type="Proteomes" id="UP000502065">
    <property type="component" value="Chromosome"/>
</dbReference>
<dbReference type="Pfam" id="PF13416">
    <property type="entry name" value="SBP_bac_8"/>
    <property type="match status" value="1"/>
</dbReference>
<feature type="binding site" evidence="3">
    <location>
        <position position="217"/>
    </location>
    <ligand>
        <name>Fe cation</name>
        <dbReference type="ChEBI" id="CHEBI:24875"/>
    </ligand>
</feature>
<keyword evidence="6" id="KW-1185">Reference proteome</keyword>
<dbReference type="PANTHER" id="PTHR30006:SF15">
    <property type="entry name" value="IRON-UTILIZATION PERIPLASMIC PROTEIN"/>
    <property type="match status" value="1"/>
</dbReference>